<dbReference type="Proteomes" id="UP000468828">
    <property type="component" value="Unassembled WGS sequence"/>
</dbReference>
<dbReference type="PANTHER" id="PTHR10587:SF137">
    <property type="entry name" value="4-DEOXY-4-FORMAMIDO-L-ARABINOSE-PHOSPHOUNDECAPRENOL DEFORMYLASE ARND-RELATED"/>
    <property type="match status" value="1"/>
</dbReference>
<proteinExistence type="predicted"/>
<accession>A0A6P0EUB7</accession>
<dbReference type="InterPro" id="IPR002509">
    <property type="entry name" value="NODB_dom"/>
</dbReference>
<dbReference type="EMBL" id="JAAGWB010000025">
    <property type="protein sequence ID" value="NEN51361.1"/>
    <property type="molecule type" value="Genomic_DNA"/>
</dbReference>
<evidence type="ECO:0000313" key="4">
    <source>
        <dbReference type="Proteomes" id="UP000468828"/>
    </source>
</evidence>
<dbReference type="Pfam" id="PF01522">
    <property type="entry name" value="Polysacc_deac_1"/>
    <property type="match status" value="1"/>
</dbReference>
<dbReference type="InterPro" id="IPR011330">
    <property type="entry name" value="Glyco_hydro/deAcase_b/a-brl"/>
</dbReference>
<sequence>MLSTRDVGRGIVRRAQHARWLAVESIGRVERRVGPGEVALTFDDGPHPDSTPRVLDRLAELGVVATFFCVGRNAAAHPAIVRRALAEGHAVGSHSSTHPHPAELGIRPLTEEYDDGRAAVTAAAGSEVDLFRPPHGHLTTRSAAMVRRRALRPWLWTVDPTDWRPGITTAKVAAVASAATSGDVVLMHDWIEQPWAPEALDRSATIDALPAIVRSVRARGLTFTTLPAR</sequence>
<feature type="domain" description="NodB homology" evidence="1">
    <location>
        <begin position="36"/>
        <end position="224"/>
    </location>
</feature>
<dbReference type="SUPFAM" id="SSF88713">
    <property type="entry name" value="Glycoside hydrolase/deacetylase"/>
    <property type="match status" value="1"/>
</dbReference>
<dbReference type="GO" id="GO:0005975">
    <property type="term" value="P:carbohydrate metabolic process"/>
    <property type="evidence" value="ECO:0007669"/>
    <property type="project" value="InterPro"/>
</dbReference>
<evidence type="ECO:0000313" key="3">
    <source>
        <dbReference type="EMBL" id="NEN51361.1"/>
    </source>
</evidence>
<dbReference type="Gene3D" id="3.20.20.370">
    <property type="entry name" value="Glycoside hydrolase/deacetylase"/>
    <property type="match status" value="1"/>
</dbReference>
<name>A0A6P0EUB7_9ACTN</name>
<evidence type="ECO:0000313" key="5">
    <source>
        <dbReference type="Proteomes" id="UP000471152"/>
    </source>
</evidence>
<organism evidence="2 4">
    <name type="scientific">Modestobacter muralis</name>
    <dbReference type="NCBI Taxonomy" id="1608614"/>
    <lineage>
        <taxon>Bacteria</taxon>
        <taxon>Bacillati</taxon>
        <taxon>Actinomycetota</taxon>
        <taxon>Actinomycetes</taxon>
        <taxon>Geodermatophilales</taxon>
        <taxon>Geodermatophilaceae</taxon>
        <taxon>Modestobacter</taxon>
    </lineage>
</organism>
<gene>
    <name evidence="3" type="ORF">G3R41_10505</name>
    <name evidence="2" type="ORF">GCU67_09850</name>
</gene>
<dbReference type="PROSITE" id="PS51677">
    <property type="entry name" value="NODB"/>
    <property type="match status" value="1"/>
</dbReference>
<dbReference type="Proteomes" id="UP000471152">
    <property type="component" value="Unassembled WGS sequence"/>
</dbReference>
<evidence type="ECO:0000313" key="2">
    <source>
        <dbReference type="EMBL" id="NEK94473.1"/>
    </source>
</evidence>
<dbReference type="EMBL" id="JAAGWH010000023">
    <property type="protein sequence ID" value="NEK94473.1"/>
    <property type="molecule type" value="Genomic_DNA"/>
</dbReference>
<dbReference type="AlphaFoldDB" id="A0A6P0EUB7"/>
<reference evidence="2 4" key="1">
    <citation type="submission" date="2020-01" db="EMBL/GenBank/DDBJ databases">
        <title>the WGS Modestobacter muralis CPCC 204518.</title>
        <authorList>
            <person name="Jiang Z."/>
        </authorList>
    </citation>
    <scope>NUCLEOTIDE SEQUENCE [LARGE SCALE GENOMIC DNA]</scope>
    <source>
        <strain evidence="2 4">DSM 100205</strain>
    </source>
</reference>
<protein>
    <submittedName>
        <fullName evidence="2">Polysaccharide deacetylase family protein</fullName>
    </submittedName>
</protein>
<dbReference type="PANTHER" id="PTHR10587">
    <property type="entry name" value="GLYCOSYL TRANSFERASE-RELATED"/>
    <property type="match status" value="1"/>
</dbReference>
<dbReference type="CDD" id="cd10959">
    <property type="entry name" value="CE4_NodB_like_3"/>
    <property type="match status" value="1"/>
</dbReference>
<reference evidence="3 5" key="2">
    <citation type="submission" date="2020-02" db="EMBL/GenBank/DDBJ databases">
        <title>The WGS of Modestobacter muralis DSM 100205.</title>
        <authorList>
            <person name="Jiang Z."/>
        </authorList>
    </citation>
    <scope>NUCLEOTIDE SEQUENCE [LARGE SCALE GENOMIC DNA]</scope>
    <source>
        <strain evidence="3 5">DSM 100205</strain>
    </source>
</reference>
<dbReference type="GO" id="GO:0016810">
    <property type="term" value="F:hydrolase activity, acting on carbon-nitrogen (but not peptide) bonds"/>
    <property type="evidence" value="ECO:0007669"/>
    <property type="project" value="InterPro"/>
</dbReference>
<comment type="caution">
    <text evidence="2">The sequence shown here is derived from an EMBL/GenBank/DDBJ whole genome shotgun (WGS) entry which is preliminary data.</text>
</comment>
<dbReference type="RefSeq" id="WP_163611054.1">
    <property type="nucleotide sequence ID" value="NZ_JAAGWB010000025.1"/>
</dbReference>
<dbReference type="InterPro" id="IPR050248">
    <property type="entry name" value="Polysacc_deacetylase_ArnD"/>
</dbReference>
<keyword evidence="4" id="KW-1185">Reference proteome</keyword>
<evidence type="ECO:0000259" key="1">
    <source>
        <dbReference type="PROSITE" id="PS51677"/>
    </source>
</evidence>